<dbReference type="Proteomes" id="UP001055879">
    <property type="component" value="Linkage Group LG10"/>
</dbReference>
<comment type="caution">
    <text evidence="1">The sequence shown here is derived from an EMBL/GenBank/DDBJ whole genome shotgun (WGS) entry which is preliminary data.</text>
</comment>
<keyword evidence="2" id="KW-1185">Reference proteome</keyword>
<sequence>MVFHCRCFSFSFEEGEVEYYTATQVQSTSTGTRTFYTASSNFNPSVTDSQANSSVFSNTFKEFTFSELKATKNFSRSAKIGEGGFGSVYKGVINDPRDSTKRLNVAIKHQSRRASQGRKQWLTEVDFLGVVEHPNLVKLVGYCAEDIEGEIERLLVYEYMPNRSVKDYLSTRSEAPLSWTIRLKVAHDVARGLTYLHEEMDFQIIFRDLKSSNILLDDQWNAKLSDFGLARLGPEKGFSHVSTGVHYFISDFVFYNRLHDAEQK</sequence>
<protein>
    <submittedName>
        <fullName evidence="1">Uncharacterized protein</fullName>
    </submittedName>
</protein>
<evidence type="ECO:0000313" key="1">
    <source>
        <dbReference type="EMBL" id="KAI3696746.1"/>
    </source>
</evidence>
<reference evidence="2" key="1">
    <citation type="journal article" date="2022" name="Mol. Ecol. Resour.">
        <title>The genomes of chicory, endive, great burdock and yacon provide insights into Asteraceae palaeo-polyploidization history and plant inulin production.</title>
        <authorList>
            <person name="Fan W."/>
            <person name="Wang S."/>
            <person name="Wang H."/>
            <person name="Wang A."/>
            <person name="Jiang F."/>
            <person name="Liu H."/>
            <person name="Zhao H."/>
            <person name="Xu D."/>
            <person name="Zhang Y."/>
        </authorList>
    </citation>
    <scope>NUCLEOTIDE SEQUENCE [LARGE SCALE GENOMIC DNA]</scope>
    <source>
        <strain evidence="2">cv. Niubang</strain>
    </source>
</reference>
<reference evidence="1 2" key="2">
    <citation type="journal article" date="2022" name="Mol. Ecol. Resour.">
        <title>The genomes of chicory, endive, great burdock and yacon provide insights into Asteraceae paleo-polyploidization history and plant inulin production.</title>
        <authorList>
            <person name="Fan W."/>
            <person name="Wang S."/>
            <person name="Wang H."/>
            <person name="Wang A."/>
            <person name="Jiang F."/>
            <person name="Liu H."/>
            <person name="Zhao H."/>
            <person name="Xu D."/>
            <person name="Zhang Y."/>
        </authorList>
    </citation>
    <scope>NUCLEOTIDE SEQUENCE [LARGE SCALE GENOMIC DNA]</scope>
    <source>
        <strain evidence="2">cv. Niubang</strain>
    </source>
</reference>
<proteinExistence type="predicted"/>
<evidence type="ECO:0000313" key="2">
    <source>
        <dbReference type="Proteomes" id="UP001055879"/>
    </source>
</evidence>
<organism evidence="1 2">
    <name type="scientific">Arctium lappa</name>
    <name type="common">Greater burdock</name>
    <name type="synonym">Lappa major</name>
    <dbReference type="NCBI Taxonomy" id="4217"/>
    <lineage>
        <taxon>Eukaryota</taxon>
        <taxon>Viridiplantae</taxon>
        <taxon>Streptophyta</taxon>
        <taxon>Embryophyta</taxon>
        <taxon>Tracheophyta</taxon>
        <taxon>Spermatophyta</taxon>
        <taxon>Magnoliopsida</taxon>
        <taxon>eudicotyledons</taxon>
        <taxon>Gunneridae</taxon>
        <taxon>Pentapetalae</taxon>
        <taxon>asterids</taxon>
        <taxon>campanulids</taxon>
        <taxon>Asterales</taxon>
        <taxon>Asteraceae</taxon>
        <taxon>Carduoideae</taxon>
        <taxon>Cardueae</taxon>
        <taxon>Arctiinae</taxon>
        <taxon>Arctium</taxon>
    </lineage>
</organism>
<dbReference type="EMBL" id="CM042056">
    <property type="protein sequence ID" value="KAI3696746.1"/>
    <property type="molecule type" value="Genomic_DNA"/>
</dbReference>
<gene>
    <name evidence="1" type="ORF">L6452_29264</name>
</gene>
<accession>A0ACB8ZHE4</accession>
<name>A0ACB8ZHE4_ARCLA</name>